<dbReference type="Pfam" id="PF06123">
    <property type="entry name" value="CreD"/>
    <property type="match status" value="1"/>
</dbReference>
<reference evidence="2 3" key="1">
    <citation type="submission" date="2013-09" db="EMBL/GenBank/DDBJ databases">
        <authorList>
            <person name="Zeng Z."/>
            <person name="Chen C."/>
        </authorList>
    </citation>
    <scope>NUCLEOTIDE SEQUENCE [LARGE SCALE GENOMIC DNA]</scope>
    <source>
        <strain evidence="2 3">WB 3.3-2</strain>
    </source>
</reference>
<dbReference type="EMBL" id="JRLX01000001">
    <property type="protein sequence ID" value="KGO88691.1"/>
    <property type="molecule type" value="Genomic_DNA"/>
</dbReference>
<dbReference type="Proteomes" id="UP000030152">
    <property type="component" value="Unassembled WGS sequence"/>
</dbReference>
<feature type="transmembrane region" description="Helical" evidence="1">
    <location>
        <begin position="356"/>
        <end position="377"/>
    </location>
</feature>
<keyword evidence="3" id="KW-1185">Reference proteome</keyword>
<feature type="transmembrane region" description="Helical" evidence="1">
    <location>
        <begin position="409"/>
        <end position="427"/>
    </location>
</feature>
<dbReference type="InterPro" id="IPR010364">
    <property type="entry name" value="Uncharacterised_IM_CreD"/>
</dbReference>
<sequence>MQSTTARVFMVGLLTLVLLLPLEYVKALIRDRKALQEGVANEMADKWGGPVYFYGPILKVPYQVVSETEITNKITKQVTVQRLVVTDYAYFFPDDLKINTNAKTENKHRNNYESAVFNTKMNFKGHYTTPDFSSQGIKPENINWEKASIVIKTNNLKSIKGAVNINLNGKAYAFEPVASENQNDTVETLQTTAINMRDAFTDAVNFNLNIAYDGTEQIGIVPIGKITEAKMTSNWTSPSFDGNFLPESKHVDKNGFSANWKISHLNRGFVQQYFTALPELSKYTFDVDFHIPVDEYQQNDRASKYGFLVIGLTFLIFFLIQTISKINIHIFQYGMVGLALIMFYTLLISMTEHSSFKLAYIIAGISVVIMIGTYSVSILKNKKFPLFIAASLTALYAFIYIIIQLESYALLAGSIGLFLILGAVMYVSRTIDWNNTKPA</sequence>
<evidence type="ECO:0000313" key="2">
    <source>
        <dbReference type="EMBL" id="KGO88691.1"/>
    </source>
</evidence>
<dbReference type="PIRSF" id="PIRSF004548">
    <property type="entry name" value="CreD"/>
    <property type="match status" value="1"/>
</dbReference>
<organism evidence="2 3">
    <name type="scientific">Flavobacterium rivuli WB 3.3-2 = DSM 21788</name>
    <dbReference type="NCBI Taxonomy" id="1121895"/>
    <lineage>
        <taxon>Bacteria</taxon>
        <taxon>Pseudomonadati</taxon>
        <taxon>Bacteroidota</taxon>
        <taxon>Flavobacteriia</taxon>
        <taxon>Flavobacteriales</taxon>
        <taxon>Flavobacteriaceae</taxon>
        <taxon>Flavobacterium</taxon>
    </lineage>
</organism>
<feature type="transmembrane region" description="Helical" evidence="1">
    <location>
        <begin position="384"/>
        <end position="403"/>
    </location>
</feature>
<feature type="transmembrane region" description="Helical" evidence="1">
    <location>
        <begin position="305"/>
        <end position="323"/>
    </location>
</feature>
<dbReference type="PANTHER" id="PTHR30092:SF0">
    <property type="entry name" value="INNER MEMBRANE PROTEIN CRED"/>
    <property type="match status" value="1"/>
</dbReference>
<protein>
    <submittedName>
        <fullName evidence="2">Membrane protein</fullName>
    </submittedName>
</protein>
<dbReference type="eggNOG" id="COG4452">
    <property type="taxonomic scope" value="Bacteria"/>
</dbReference>
<keyword evidence="1" id="KW-0812">Transmembrane</keyword>
<keyword evidence="1" id="KW-1133">Transmembrane helix</keyword>
<dbReference type="STRING" id="1121895.GCA_000378485_00601"/>
<keyword evidence="1" id="KW-0472">Membrane</keyword>
<evidence type="ECO:0000313" key="3">
    <source>
        <dbReference type="Proteomes" id="UP000030152"/>
    </source>
</evidence>
<name>A0A0A2MAQ0_9FLAO</name>
<accession>A0A0A2MAQ0</accession>
<feature type="transmembrane region" description="Helical" evidence="1">
    <location>
        <begin position="330"/>
        <end position="350"/>
    </location>
</feature>
<dbReference type="PANTHER" id="PTHR30092">
    <property type="entry name" value="INNER MEMBRANE PROTEIN CRED"/>
    <property type="match status" value="1"/>
</dbReference>
<comment type="caution">
    <text evidence="2">The sequence shown here is derived from an EMBL/GenBank/DDBJ whole genome shotgun (WGS) entry which is preliminary data.</text>
</comment>
<dbReference type="AlphaFoldDB" id="A0A0A2MAQ0"/>
<dbReference type="GO" id="GO:0005886">
    <property type="term" value="C:plasma membrane"/>
    <property type="evidence" value="ECO:0007669"/>
    <property type="project" value="TreeGrafter"/>
</dbReference>
<dbReference type="NCBIfam" id="NF008712">
    <property type="entry name" value="PRK11715.1-1"/>
    <property type="match status" value="1"/>
</dbReference>
<evidence type="ECO:0000256" key="1">
    <source>
        <dbReference type="SAM" id="Phobius"/>
    </source>
</evidence>
<gene>
    <name evidence="2" type="ORF">Q765_01985</name>
</gene>
<proteinExistence type="predicted"/>